<reference evidence="1 2" key="1">
    <citation type="submission" date="2021-01" db="EMBL/GenBank/DDBJ databases">
        <title>WGS of actinomycetes isolated from Thailand.</title>
        <authorList>
            <person name="Thawai C."/>
        </authorList>
    </citation>
    <scope>NUCLEOTIDE SEQUENCE [LARGE SCALE GENOMIC DNA]</scope>
    <source>
        <strain evidence="1 2">CA1R205</strain>
    </source>
</reference>
<dbReference type="EMBL" id="JAERRF010000006">
    <property type="protein sequence ID" value="MBL1097577.1"/>
    <property type="molecule type" value="Genomic_DNA"/>
</dbReference>
<comment type="caution">
    <text evidence="1">The sequence shown here is derived from an EMBL/GenBank/DDBJ whole genome shotgun (WGS) entry which is preliminary data.</text>
</comment>
<accession>A0ABS1NBX6</accession>
<sequence>MGTRLNTFHDASGRVTVSVFSHRGNPPQQHWIDETVLVGDGDMVAIGGGATAVEYPQGALLTASYPTDDLSGWTVSAKDHVDAQAYELVSYVIGLKIAGMSRDELLRSVYVSRADSGLAPHPEAEAGLPSSNDYVLVGGGFRVDWHGAGNLATASFPATETSWKVRSKDHLVSDPANIRAYAIALRRRLRVGTVFNTFTRADAGRSPHPAAVASLTPGYALTGGGAEVHWNGSGNLLWKLEPATTQTPSFTAASKDHHVPDPATLTAYAVGIRLG</sequence>
<evidence type="ECO:0008006" key="3">
    <source>
        <dbReference type="Google" id="ProtNLM"/>
    </source>
</evidence>
<keyword evidence="2" id="KW-1185">Reference proteome</keyword>
<gene>
    <name evidence="1" type="ORF">JK363_12965</name>
</gene>
<proteinExistence type="predicted"/>
<evidence type="ECO:0000313" key="2">
    <source>
        <dbReference type="Proteomes" id="UP000634229"/>
    </source>
</evidence>
<name>A0ABS1NBX6_9ACTN</name>
<dbReference type="Proteomes" id="UP000634229">
    <property type="component" value="Unassembled WGS sequence"/>
</dbReference>
<protein>
    <recommendedName>
        <fullName evidence="3">Minor tail protein</fullName>
    </recommendedName>
</protein>
<organism evidence="1 2">
    <name type="scientific">Streptomyces coffeae</name>
    <dbReference type="NCBI Taxonomy" id="621382"/>
    <lineage>
        <taxon>Bacteria</taxon>
        <taxon>Bacillati</taxon>
        <taxon>Actinomycetota</taxon>
        <taxon>Actinomycetes</taxon>
        <taxon>Kitasatosporales</taxon>
        <taxon>Streptomycetaceae</taxon>
        <taxon>Streptomyces</taxon>
    </lineage>
</organism>
<evidence type="ECO:0000313" key="1">
    <source>
        <dbReference type="EMBL" id="MBL1097577.1"/>
    </source>
</evidence>
<dbReference type="RefSeq" id="WP_201874978.1">
    <property type="nucleotide sequence ID" value="NZ_JAERRF010000006.1"/>
</dbReference>